<dbReference type="Proteomes" id="UP000024376">
    <property type="component" value="Unassembled WGS sequence"/>
</dbReference>
<feature type="compositionally biased region" description="Basic residues" evidence="1">
    <location>
        <begin position="145"/>
        <end position="157"/>
    </location>
</feature>
<evidence type="ECO:0000313" key="3">
    <source>
        <dbReference type="Proteomes" id="UP000024376"/>
    </source>
</evidence>
<evidence type="ECO:0000313" key="2">
    <source>
        <dbReference type="EMBL" id="ETR98746.1"/>
    </source>
</evidence>
<name>A0A024S3E6_HYPJR</name>
<dbReference type="EMBL" id="KI911160">
    <property type="protein sequence ID" value="ETR98746.1"/>
    <property type="molecule type" value="Genomic_DNA"/>
</dbReference>
<dbReference type="HOGENOM" id="CLU_1299880_0_0_1"/>
<dbReference type="AlphaFoldDB" id="A0A024S3E6"/>
<feature type="region of interest" description="Disordered" evidence="1">
    <location>
        <begin position="96"/>
        <end position="177"/>
    </location>
</feature>
<proteinExistence type="predicted"/>
<evidence type="ECO:0000256" key="1">
    <source>
        <dbReference type="SAM" id="MobiDB-lite"/>
    </source>
</evidence>
<gene>
    <name evidence="2" type="ORF">M419DRAFT_88080</name>
</gene>
<sequence length="212" mass="23638">MHTAAIIYKPDRTNSSVLYSVQQQLKSISQALFSKRRKKKQKRRCASNNNMQFQTYTTALWKLESLIVRASIDLHTLFLHSIPTFPISQKTPVSGALLQTGPDAQTKARKAISGPRDMGRMDTHTHTNSNPSLSLRLSESFSSLRKPRHTSPKGRSRRLSEPRGPAPDLASTHGRNVKNVYRVQLRENTDSCPVGSVSSCVIGCTQLARVNL</sequence>
<protein>
    <submittedName>
        <fullName evidence="2">Uncharacterized protein</fullName>
    </submittedName>
</protein>
<dbReference type="KEGG" id="trr:M419DRAFT_88080"/>
<organism evidence="2 3">
    <name type="scientific">Hypocrea jecorina (strain ATCC 56765 / BCRC 32924 / NRRL 11460 / Rut C-30)</name>
    <name type="common">Trichoderma reesei</name>
    <dbReference type="NCBI Taxonomy" id="1344414"/>
    <lineage>
        <taxon>Eukaryota</taxon>
        <taxon>Fungi</taxon>
        <taxon>Dikarya</taxon>
        <taxon>Ascomycota</taxon>
        <taxon>Pezizomycotina</taxon>
        <taxon>Sordariomycetes</taxon>
        <taxon>Hypocreomycetidae</taxon>
        <taxon>Hypocreales</taxon>
        <taxon>Hypocreaceae</taxon>
        <taxon>Trichoderma</taxon>
    </lineage>
</organism>
<feature type="compositionally biased region" description="Low complexity" evidence="1">
    <location>
        <begin position="132"/>
        <end position="144"/>
    </location>
</feature>
<accession>A0A024S3E6</accession>
<reference evidence="3" key="1">
    <citation type="journal article" date="2013" name="Ind. Biotechnol.">
        <title>Comparative genomics analysis of Trichoderma reesei strains.</title>
        <authorList>
            <person name="Koike H."/>
            <person name="Aerts A."/>
            <person name="LaButti K."/>
            <person name="Grigoriev I.V."/>
            <person name="Baker S.E."/>
        </authorList>
    </citation>
    <scope>NUCLEOTIDE SEQUENCE [LARGE SCALE GENOMIC DNA]</scope>
    <source>
        <strain evidence="3">ATCC 56765 / BCRC 32924 / NRRL 11460 / Rut C-30</strain>
    </source>
</reference>